<dbReference type="EMBL" id="LJAM02000359">
    <property type="protein sequence ID" value="RAP70398.1"/>
    <property type="molecule type" value="Genomic_DNA"/>
</dbReference>
<gene>
    <name evidence="2" type="ORF">ACZ87_01812</name>
    <name evidence="1" type="ORF">ACZ87_02796</name>
</gene>
<dbReference type="Proteomes" id="UP000244334">
    <property type="component" value="Unassembled WGS sequence"/>
</dbReference>
<evidence type="ECO:0000313" key="3">
    <source>
        <dbReference type="Proteomes" id="UP000244334"/>
    </source>
</evidence>
<evidence type="ECO:0000313" key="1">
    <source>
        <dbReference type="EMBL" id="RAP70398.1"/>
    </source>
</evidence>
<sequence length="41" mass="4995">MDDQDLLNIRTGVALMLDVKKRHRQRMNSPDYQWKKPALRR</sequence>
<comment type="caution">
    <text evidence="1">The sequence shown here is derived from an EMBL/GenBank/DDBJ whole genome shotgun (WGS) entry which is preliminary data.</text>
</comment>
<dbReference type="EMBL" id="LJAM02000151">
    <property type="protein sequence ID" value="RAP71384.1"/>
    <property type="molecule type" value="Genomic_DNA"/>
</dbReference>
<organism evidence="1 3">
    <name type="scientific">Candidatus Erwinia dacicola</name>
    <dbReference type="NCBI Taxonomy" id="252393"/>
    <lineage>
        <taxon>Bacteria</taxon>
        <taxon>Pseudomonadati</taxon>
        <taxon>Pseudomonadota</taxon>
        <taxon>Gammaproteobacteria</taxon>
        <taxon>Enterobacterales</taxon>
        <taxon>Erwiniaceae</taxon>
        <taxon>Erwinia</taxon>
    </lineage>
</organism>
<proteinExistence type="predicted"/>
<accession>A0A328TIW2</accession>
<keyword evidence="3" id="KW-1185">Reference proteome</keyword>
<name>A0A328TIW2_9GAMM</name>
<reference evidence="1 3" key="1">
    <citation type="submission" date="2018-04" db="EMBL/GenBank/DDBJ databases">
        <title>Genomes of the Obligate Erwinia dacicola and Facultative Enterobacter sp. OLF Endosymbionts of the Olive Fruit fly, Bactrocera oleae.</title>
        <authorList>
            <person name="Estes A.M."/>
            <person name="Hearn D.J."/>
            <person name="Agarwal S."/>
            <person name="Pierson E.A."/>
            <person name="Dunning-Hotopp J.C."/>
        </authorList>
    </citation>
    <scope>NUCLEOTIDE SEQUENCE [LARGE SCALE GENOMIC DNA]</scope>
    <source>
        <strain evidence="1 3">Oroville</strain>
    </source>
</reference>
<evidence type="ECO:0000313" key="2">
    <source>
        <dbReference type="EMBL" id="RAP71384.1"/>
    </source>
</evidence>
<dbReference type="AlphaFoldDB" id="A0A328TIW2"/>
<protein>
    <submittedName>
        <fullName evidence="1">Uncharacterized protein</fullName>
    </submittedName>
</protein>